<sequence>MATIREDENPGKKMVLTGKGQVSVNPDLAILRLGVLTTGEDVTSAQSENAKISQQVLEVLRQLGITDIKTVQYQIEKIIDYQNGNQIDRGYSVRNLYEVSIEDLGFVGTIIDNAVYNGANIIESIRFEVAEPDLYYQQALNLAVENAYEKAKSISSSLRIIFDPIPVLITEVSTQPIPFSPSFALREGTSATPIESGTTKIEASVIVEFIY</sequence>
<dbReference type="InterPro" id="IPR052022">
    <property type="entry name" value="26kDa_periplasmic_antigen"/>
</dbReference>
<dbReference type="PANTHER" id="PTHR34387:SF1">
    <property type="entry name" value="PERIPLASMIC IMMUNOGENIC PROTEIN"/>
    <property type="match status" value="1"/>
</dbReference>
<name>A0A7I8DP87_9FIRM</name>
<gene>
    <name evidence="1" type="ORF">bsdcttw_19360</name>
</gene>
<evidence type="ECO:0000313" key="1">
    <source>
        <dbReference type="EMBL" id="BCJ98895.1"/>
    </source>
</evidence>
<evidence type="ECO:0008006" key="3">
    <source>
        <dbReference type="Google" id="ProtNLM"/>
    </source>
</evidence>
<dbReference type="AlphaFoldDB" id="A0A7I8DP87"/>
<dbReference type="GO" id="GO:0006974">
    <property type="term" value="P:DNA damage response"/>
    <property type="evidence" value="ECO:0007669"/>
    <property type="project" value="TreeGrafter"/>
</dbReference>
<dbReference type="Proteomes" id="UP000515703">
    <property type="component" value="Chromosome"/>
</dbReference>
<accession>A0A7I8DP87</accession>
<reference evidence="1 2" key="2">
    <citation type="submission" date="2020-08" db="EMBL/GenBank/DDBJ databases">
        <authorList>
            <person name="Ueki A."/>
            <person name="Tonouchi A."/>
        </authorList>
    </citation>
    <scope>NUCLEOTIDE SEQUENCE [LARGE SCALE GENOMIC DNA]</scope>
    <source>
        <strain evidence="1 2">CTTW</strain>
    </source>
</reference>
<reference evidence="1 2" key="1">
    <citation type="submission" date="2020-08" db="EMBL/GenBank/DDBJ databases">
        <title>Draft genome sequencing of an Anaerocolumna strain isolated from anoxic soil subjected to BSD treatment.</title>
        <authorList>
            <person name="Uek A."/>
            <person name="Tonouchi A."/>
        </authorList>
    </citation>
    <scope>NUCLEOTIDE SEQUENCE [LARGE SCALE GENOMIC DNA]</scope>
    <source>
        <strain evidence="1 2">CTTW</strain>
    </source>
</reference>
<dbReference type="RefSeq" id="WP_185259192.1">
    <property type="nucleotide sequence ID" value="NZ_AP023368.1"/>
</dbReference>
<dbReference type="PANTHER" id="PTHR34387">
    <property type="entry name" value="SLR1258 PROTEIN"/>
    <property type="match status" value="1"/>
</dbReference>
<dbReference type="KEGG" id="acht:bsdcttw_19360"/>
<dbReference type="Gene3D" id="3.30.110.170">
    <property type="entry name" value="Protein of unknown function (DUF541), domain 1"/>
    <property type="match status" value="1"/>
</dbReference>
<dbReference type="Gene3D" id="3.30.70.2970">
    <property type="entry name" value="Protein of unknown function (DUF541), domain 2"/>
    <property type="match status" value="1"/>
</dbReference>
<organism evidence="1 2">
    <name type="scientific">Anaerocolumna chitinilytica</name>
    <dbReference type="NCBI Taxonomy" id="1727145"/>
    <lineage>
        <taxon>Bacteria</taxon>
        <taxon>Bacillati</taxon>
        <taxon>Bacillota</taxon>
        <taxon>Clostridia</taxon>
        <taxon>Lachnospirales</taxon>
        <taxon>Lachnospiraceae</taxon>
        <taxon>Anaerocolumna</taxon>
    </lineage>
</organism>
<dbReference type="Pfam" id="PF04402">
    <property type="entry name" value="SIMPL"/>
    <property type="match status" value="1"/>
</dbReference>
<protein>
    <recommendedName>
        <fullName evidence="3">DUF541 domain-containing protein</fullName>
    </recommendedName>
</protein>
<proteinExistence type="predicted"/>
<dbReference type="EMBL" id="AP023368">
    <property type="protein sequence ID" value="BCJ98895.1"/>
    <property type="molecule type" value="Genomic_DNA"/>
</dbReference>
<keyword evidence="2" id="KW-1185">Reference proteome</keyword>
<dbReference type="InterPro" id="IPR007497">
    <property type="entry name" value="SIMPL/DUF541"/>
</dbReference>
<evidence type="ECO:0000313" key="2">
    <source>
        <dbReference type="Proteomes" id="UP000515703"/>
    </source>
</evidence>